<name>A0A6F9DM71_9ASCI</name>
<comment type="caution">
    <text evidence="3">Lacks conserved residue(s) required for the propagation of feature annotation.</text>
</comment>
<keyword evidence="1" id="KW-0677">Repeat</keyword>
<dbReference type="AlphaFoldDB" id="A0A6F9DM71"/>
<dbReference type="SUPFAM" id="SSF57440">
    <property type="entry name" value="Kringle-like"/>
    <property type="match status" value="1"/>
</dbReference>
<proteinExistence type="evidence at transcript level"/>
<keyword evidence="6" id="KW-0732">Signal</keyword>
<accession>A0A6F9DM71</accession>
<dbReference type="SMART" id="SM00059">
    <property type="entry name" value="FN2"/>
    <property type="match status" value="1"/>
</dbReference>
<feature type="region of interest" description="Disordered" evidence="4">
    <location>
        <begin position="348"/>
        <end position="379"/>
    </location>
</feature>
<feature type="compositionally biased region" description="Basic and acidic residues" evidence="4">
    <location>
        <begin position="203"/>
        <end position="214"/>
    </location>
</feature>
<keyword evidence="5" id="KW-0812">Transmembrane</keyword>
<feature type="region of interest" description="Disordered" evidence="4">
    <location>
        <begin position="169"/>
        <end position="270"/>
    </location>
</feature>
<evidence type="ECO:0000313" key="8">
    <source>
        <dbReference type="EMBL" id="CAB3264086.1"/>
    </source>
</evidence>
<sequence>MFTLFIMSCLVGVVTSSSSNETCTYSGVPCVFPFTYANKHYNSCVSDFTGLWCGIKPAIITNKEHVDWSYCKACPESQVTECTVDGYQCAWPYIDEHGHKHTTCLYHNGWFNKYYWCPIIHGYKAGGPEQGKCADVCPNVTKIYTTTPMSTTGPTETVTQNPKIVLTTTLHGVSTQEDPTTKPKLEKTTESTKVAVTQSTPQDTEKPLSTERTTEQPAKNTAEAIATLVTDSKNHTKTEQEARNVPVSIPTQSSPSPSNSSTQLTSVENNRNTESHLLPQANGTTQATIQSGSSSSALLLSLILVVVIVVIAVGIFFIRKRKFQKRDEPKQDTKSNGVTDECGIALMEQKKPNGEMKSNDPTEDTSAPLMVDESSPSKVQYVTTDSGFVSRGDLPQT</sequence>
<dbReference type="Pfam" id="PF00040">
    <property type="entry name" value="fn2"/>
    <property type="match status" value="1"/>
</dbReference>
<evidence type="ECO:0000259" key="7">
    <source>
        <dbReference type="PROSITE" id="PS51092"/>
    </source>
</evidence>
<dbReference type="InterPro" id="IPR036943">
    <property type="entry name" value="FN_type2_sf"/>
</dbReference>
<reference evidence="8" key="1">
    <citation type="submission" date="2020-04" db="EMBL/GenBank/DDBJ databases">
        <authorList>
            <person name="Neveu A P."/>
        </authorList>
    </citation>
    <scope>NUCLEOTIDE SEQUENCE</scope>
    <source>
        <tissue evidence="8">Whole embryo</tissue>
    </source>
</reference>
<feature type="signal peptide" evidence="6">
    <location>
        <begin position="1"/>
        <end position="16"/>
    </location>
</feature>
<dbReference type="InterPro" id="IPR000562">
    <property type="entry name" value="FN_type2_dom"/>
</dbReference>
<dbReference type="PROSITE" id="PS51092">
    <property type="entry name" value="FN2_2"/>
    <property type="match status" value="1"/>
</dbReference>
<evidence type="ECO:0000256" key="1">
    <source>
        <dbReference type="ARBA" id="ARBA00022737"/>
    </source>
</evidence>
<feature type="chain" id="PRO_5026271389" evidence="6">
    <location>
        <begin position="17"/>
        <end position="397"/>
    </location>
</feature>
<feature type="compositionally biased region" description="Basic and acidic residues" evidence="4">
    <location>
        <begin position="179"/>
        <end position="190"/>
    </location>
</feature>
<feature type="disulfide bond" evidence="3">
    <location>
        <begin position="44"/>
        <end position="71"/>
    </location>
</feature>
<evidence type="ECO:0000256" key="3">
    <source>
        <dbReference type="PROSITE-ProRule" id="PRU00479"/>
    </source>
</evidence>
<feature type="compositionally biased region" description="Low complexity" evidence="4">
    <location>
        <begin position="245"/>
        <end position="267"/>
    </location>
</feature>
<protein>
    <submittedName>
        <fullName evidence="8">Mucin-5AC</fullName>
    </submittedName>
</protein>
<dbReference type="Gene3D" id="2.10.10.10">
    <property type="entry name" value="Fibronectin, type II, collagen-binding"/>
    <property type="match status" value="1"/>
</dbReference>
<organism evidence="8">
    <name type="scientific">Phallusia mammillata</name>
    <dbReference type="NCBI Taxonomy" id="59560"/>
    <lineage>
        <taxon>Eukaryota</taxon>
        <taxon>Metazoa</taxon>
        <taxon>Chordata</taxon>
        <taxon>Tunicata</taxon>
        <taxon>Ascidiacea</taxon>
        <taxon>Phlebobranchia</taxon>
        <taxon>Ascidiidae</taxon>
        <taxon>Phallusia</taxon>
    </lineage>
</organism>
<keyword evidence="2 3" id="KW-1015">Disulfide bond</keyword>
<dbReference type="InterPro" id="IPR013806">
    <property type="entry name" value="Kringle-like"/>
</dbReference>
<feature type="transmembrane region" description="Helical" evidence="5">
    <location>
        <begin position="297"/>
        <end position="318"/>
    </location>
</feature>
<feature type="domain" description="Fibronectin type-II" evidence="7">
    <location>
        <begin position="25"/>
        <end position="73"/>
    </location>
</feature>
<evidence type="ECO:0000256" key="4">
    <source>
        <dbReference type="SAM" id="MobiDB-lite"/>
    </source>
</evidence>
<feature type="compositionally biased region" description="Basic and acidic residues" evidence="4">
    <location>
        <begin position="232"/>
        <end position="242"/>
    </location>
</feature>
<feature type="compositionally biased region" description="Polar residues" evidence="4">
    <location>
        <begin position="169"/>
        <end position="178"/>
    </location>
</feature>
<evidence type="ECO:0000256" key="2">
    <source>
        <dbReference type="ARBA" id="ARBA00023157"/>
    </source>
</evidence>
<dbReference type="EMBL" id="LR788224">
    <property type="protein sequence ID" value="CAB3264086.1"/>
    <property type="molecule type" value="mRNA"/>
</dbReference>
<evidence type="ECO:0000256" key="6">
    <source>
        <dbReference type="SAM" id="SignalP"/>
    </source>
</evidence>
<keyword evidence="5" id="KW-1133">Transmembrane helix</keyword>
<feature type="compositionally biased region" description="Basic and acidic residues" evidence="4">
    <location>
        <begin position="348"/>
        <end position="360"/>
    </location>
</feature>
<keyword evidence="5" id="KW-0472">Membrane</keyword>
<evidence type="ECO:0000256" key="5">
    <source>
        <dbReference type="SAM" id="Phobius"/>
    </source>
</evidence>
<gene>
    <name evidence="8" type="primary">Muc5ac-009</name>
</gene>